<protein>
    <submittedName>
        <fullName evidence="1">Uncharacterized protein</fullName>
    </submittedName>
</protein>
<comment type="caution">
    <text evidence="1">The sequence shown here is derived from an EMBL/GenBank/DDBJ whole genome shotgun (WGS) entry which is preliminary data.</text>
</comment>
<name>A0A828Z2X0_9LEPT</name>
<dbReference type="Proteomes" id="UP000001338">
    <property type="component" value="Unassembled WGS sequence"/>
</dbReference>
<gene>
    <name evidence="1" type="ORF">LEP1GSC036_3339</name>
</gene>
<sequence>MNPISVGFKVSFQAIFRLEWFVGISKNKIPELVLAKNQK</sequence>
<organism evidence="1 2">
    <name type="scientific">Leptospira weilii str. 2006001853</name>
    <dbReference type="NCBI Taxonomy" id="1001589"/>
    <lineage>
        <taxon>Bacteria</taxon>
        <taxon>Pseudomonadati</taxon>
        <taxon>Spirochaetota</taxon>
        <taxon>Spirochaetia</taxon>
        <taxon>Leptospirales</taxon>
        <taxon>Leptospiraceae</taxon>
        <taxon>Leptospira</taxon>
    </lineage>
</organism>
<evidence type="ECO:0000313" key="2">
    <source>
        <dbReference type="Proteomes" id="UP000001338"/>
    </source>
</evidence>
<dbReference type="EMBL" id="AFLV02000038">
    <property type="protein sequence ID" value="EKR64718.1"/>
    <property type="molecule type" value="Genomic_DNA"/>
</dbReference>
<proteinExistence type="predicted"/>
<accession>A0A828Z2X0</accession>
<evidence type="ECO:0000313" key="1">
    <source>
        <dbReference type="EMBL" id="EKR64718.1"/>
    </source>
</evidence>
<dbReference type="AlphaFoldDB" id="A0A828Z2X0"/>
<reference evidence="1 2" key="1">
    <citation type="submission" date="2012-10" db="EMBL/GenBank/DDBJ databases">
        <authorList>
            <person name="Harkins D.M."/>
            <person name="Durkin A.S."/>
            <person name="Brinkac L.M."/>
            <person name="Haft D.H."/>
            <person name="Selengut J.D."/>
            <person name="Sanka R."/>
            <person name="DePew J."/>
            <person name="Purushe J."/>
            <person name="Whelen A.C."/>
            <person name="Vinetz J.M."/>
            <person name="Sutton G.G."/>
            <person name="Nierman W.C."/>
            <person name="Fouts D.E."/>
        </authorList>
    </citation>
    <scope>NUCLEOTIDE SEQUENCE [LARGE SCALE GENOMIC DNA]</scope>
    <source>
        <strain evidence="1 2">2006001853</strain>
    </source>
</reference>